<accession>A0AAD4MHP2</accession>
<feature type="region of interest" description="Disordered" evidence="1">
    <location>
        <begin position="289"/>
        <end position="312"/>
    </location>
</feature>
<evidence type="ECO:0000313" key="3">
    <source>
        <dbReference type="Proteomes" id="UP001201812"/>
    </source>
</evidence>
<keyword evidence="3" id="KW-1185">Reference proteome</keyword>
<comment type="caution">
    <text evidence="2">The sequence shown here is derived from an EMBL/GenBank/DDBJ whole genome shotgun (WGS) entry which is preliminary data.</text>
</comment>
<evidence type="ECO:0000313" key="2">
    <source>
        <dbReference type="EMBL" id="KAI1690671.1"/>
    </source>
</evidence>
<dbReference type="AlphaFoldDB" id="A0AAD4MHP2"/>
<reference evidence="2" key="1">
    <citation type="submission" date="2022-01" db="EMBL/GenBank/DDBJ databases">
        <title>Genome Sequence Resource for Two Populations of Ditylenchus destructor, the Migratory Endoparasitic Phytonematode.</title>
        <authorList>
            <person name="Zhang H."/>
            <person name="Lin R."/>
            <person name="Xie B."/>
        </authorList>
    </citation>
    <scope>NUCLEOTIDE SEQUENCE</scope>
    <source>
        <strain evidence="2">BazhouSP</strain>
    </source>
</reference>
<dbReference type="EMBL" id="JAKKPZ010001114">
    <property type="protein sequence ID" value="KAI1690671.1"/>
    <property type="molecule type" value="Genomic_DNA"/>
</dbReference>
<sequence>MATEAMQKLGMRQCFDTLRDGFDAADFADLDDRADKALLCGRFQGAVAPKPAVDLQPLGRQFEQADDGGMAGAEIVDLDIDAERLDVFYRLPQPVVRRIEGYRFQKLEGERAGPKVHGAQFVDEGLVAQALAGDRLVENGLVDLRDDVQAFRHGQESIGRDEAARGMFPAGKRLDADDFQRFRVELRLEEGAELPLFEAAQNIVAQPLHFHRAQPKLVVEGFDAVAALALLGPYSAISALTSSCSADSSAALRVAMPMLAPLRQSCPSIVIGLLIASMSCAESVLKSASTGSRRDSSTNSSPPMRAMKSPAGTWARNTTAACFSTSSPAAWPSVSLISF</sequence>
<organism evidence="2 3">
    <name type="scientific">Ditylenchus destructor</name>
    <dbReference type="NCBI Taxonomy" id="166010"/>
    <lineage>
        <taxon>Eukaryota</taxon>
        <taxon>Metazoa</taxon>
        <taxon>Ecdysozoa</taxon>
        <taxon>Nematoda</taxon>
        <taxon>Chromadorea</taxon>
        <taxon>Rhabditida</taxon>
        <taxon>Tylenchina</taxon>
        <taxon>Tylenchomorpha</taxon>
        <taxon>Sphaerularioidea</taxon>
        <taxon>Anguinidae</taxon>
        <taxon>Anguininae</taxon>
        <taxon>Ditylenchus</taxon>
    </lineage>
</organism>
<evidence type="ECO:0000256" key="1">
    <source>
        <dbReference type="SAM" id="MobiDB-lite"/>
    </source>
</evidence>
<protein>
    <submittedName>
        <fullName evidence="2">Uncharacterized protein</fullName>
    </submittedName>
</protein>
<proteinExistence type="predicted"/>
<gene>
    <name evidence="2" type="ORF">DdX_22350</name>
</gene>
<name>A0AAD4MHP2_9BILA</name>
<feature type="compositionally biased region" description="Polar residues" evidence="1">
    <location>
        <begin position="289"/>
        <end position="302"/>
    </location>
</feature>
<dbReference type="Proteomes" id="UP001201812">
    <property type="component" value="Unassembled WGS sequence"/>
</dbReference>